<accession>A0A0D9AU02</accession>
<dbReference type="PATRIC" id="fig|316.101.peg.3508"/>
<comment type="caution">
    <text evidence="1">The sequence shown here is derived from an EMBL/GenBank/DDBJ whole genome shotgun (WGS) entry which is preliminary data.</text>
</comment>
<dbReference type="RefSeq" id="WP_045160500.1">
    <property type="nucleotide sequence ID" value="NZ_JYHV01000007.1"/>
</dbReference>
<name>A0A0D9AU02_STUST</name>
<dbReference type="EMBL" id="JYHV01000007">
    <property type="protein sequence ID" value="KJH84202.1"/>
    <property type="molecule type" value="Genomic_DNA"/>
</dbReference>
<dbReference type="Proteomes" id="UP000032487">
    <property type="component" value="Unassembled WGS sequence"/>
</dbReference>
<evidence type="ECO:0000313" key="2">
    <source>
        <dbReference type="Proteomes" id="UP000032487"/>
    </source>
</evidence>
<sequence length="97" mass="10908">MFDKSSHKFEINYIFQNDPRVQIIESDDERMSQGSAARHLIELHNGDAENSLVMPEAGADEAKVLEQAEVIGITDIRVTKLVHEHKPGTTPGHYQQP</sequence>
<proteinExistence type="predicted"/>
<dbReference type="AlphaFoldDB" id="A0A0D9AU02"/>
<organism evidence="1 2">
    <name type="scientific">Stutzerimonas stutzeri</name>
    <name type="common">Pseudomonas stutzeri</name>
    <dbReference type="NCBI Taxonomy" id="316"/>
    <lineage>
        <taxon>Bacteria</taxon>
        <taxon>Pseudomonadati</taxon>
        <taxon>Pseudomonadota</taxon>
        <taxon>Gammaproteobacteria</taxon>
        <taxon>Pseudomonadales</taxon>
        <taxon>Pseudomonadaceae</taxon>
        <taxon>Stutzerimonas</taxon>
    </lineage>
</organism>
<protein>
    <submittedName>
        <fullName evidence="1">Uncharacterized protein</fullName>
    </submittedName>
</protein>
<gene>
    <name evidence="1" type="ORF">UF78_02540</name>
</gene>
<reference evidence="1 2" key="1">
    <citation type="submission" date="2015-02" db="EMBL/GenBank/DDBJ databases">
        <title>Draft genome sequence of Pseudomonas stutzeri NT0128 isolated from wheat (Triticum turgidum) rhizosphere.</title>
        <authorList>
            <person name="Tovi N."/>
            <person name="Frenk S."/>
            <person name="Hadar Y."/>
            <person name="Minz D."/>
        </authorList>
    </citation>
    <scope>NUCLEOTIDE SEQUENCE [LARGE SCALE GENOMIC DNA]</scope>
    <source>
        <strain evidence="1 2">NT0128</strain>
    </source>
</reference>
<evidence type="ECO:0000313" key="1">
    <source>
        <dbReference type="EMBL" id="KJH84202.1"/>
    </source>
</evidence>
<dbReference type="OrthoDB" id="7019745at2"/>